<dbReference type="eggNOG" id="COG2262">
    <property type="taxonomic scope" value="Bacteria"/>
</dbReference>
<dbReference type="AlphaFoldDB" id="X0PKG4"/>
<comment type="caution">
    <text evidence="1">The sequence shown here is derived from an EMBL/GenBank/DDBJ whole genome shotgun (WGS) entry which is preliminary data.</text>
</comment>
<evidence type="ECO:0000313" key="2">
    <source>
        <dbReference type="Proteomes" id="UP000019488"/>
    </source>
</evidence>
<reference evidence="1" key="1">
    <citation type="journal article" date="2014" name="Genome Announc.">
        <title>Draft Genome Sequences of Two Lactobacillus Strains, L. farraginis JCM 14108T and L. composti JCM 14202T, Isolated from Compost of Distilled Shochu Residue.</title>
        <authorList>
            <person name="Yuki M."/>
            <person name="Oshima K."/>
            <person name="Suda W."/>
            <person name="Kitahara M."/>
            <person name="Kitamura K."/>
            <person name="Iida T."/>
            <person name="Hattori M."/>
            <person name="Ohkuma M."/>
        </authorList>
    </citation>
    <scope>NUCLEOTIDE SEQUENCE [LARGE SCALE GENOMIC DNA]</scope>
    <source>
        <strain evidence="1">JCM 14108</strain>
    </source>
</reference>
<sequence length="54" mass="6038">MSLLIPFDKGDVVSYLNDNTNILKTDYRDNGTVITAELNDVDAKRFGKYVLAAE</sequence>
<gene>
    <name evidence="1" type="ORF">JCM14108_2864</name>
</gene>
<proteinExistence type="predicted"/>
<name>X0PKG4_9LACO</name>
<evidence type="ECO:0000313" key="1">
    <source>
        <dbReference type="EMBL" id="GAF37802.1"/>
    </source>
</evidence>
<accession>X0PKG4</accession>
<protein>
    <submittedName>
        <fullName evidence="1">GTP-binding protein HflX</fullName>
    </submittedName>
</protein>
<dbReference type="Proteomes" id="UP000019488">
    <property type="component" value="Unassembled WGS sequence"/>
</dbReference>
<organism evidence="1 2">
    <name type="scientific">Lentilactobacillus farraginis DSM 18382 = JCM 14108</name>
    <dbReference type="NCBI Taxonomy" id="1423743"/>
    <lineage>
        <taxon>Bacteria</taxon>
        <taxon>Bacillati</taxon>
        <taxon>Bacillota</taxon>
        <taxon>Bacilli</taxon>
        <taxon>Lactobacillales</taxon>
        <taxon>Lactobacillaceae</taxon>
        <taxon>Lentilactobacillus</taxon>
    </lineage>
</organism>
<dbReference type="EMBL" id="BAKI01000047">
    <property type="protein sequence ID" value="GAF37802.1"/>
    <property type="molecule type" value="Genomic_DNA"/>
</dbReference>